<evidence type="ECO:0000313" key="6">
    <source>
        <dbReference type="WBParaSite" id="ACRNAN_scaffold56.g13399.t1"/>
    </source>
</evidence>
<evidence type="ECO:0000256" key="2">
    <source>
        <dbReference type="ARBA" id="ARBA00023157"/>
    </source>
</evidence>
<organism evidence="5 6">
    <name type="scientific">Acrobeloides nanus</name>
    <dbReference type="NCBI Taxonomy" id="290746"/>
    <lineage>
        <taxon>Eukaryota</taxon>
        <taxon>Metazoa</taxon>
        <taxon>Ecdysozoa</taxon>
        <taxon>Nematoda</taxon>
        <taxon>Chromadorea</taxon>
        <taxon>Rhabditida</taxon>
        <taxon>Tylenchina</taxon>
        <taxon>Cephalobomorpha</taxon>
        <taxon>Cephaloboidea</taxon>
        <taxon>Cephalobidae</taxon>
        <taxon>Acrobeloides</taxon>
    </lineage>
</organism>
<dbReference type="InterPro" id="IPR001304">
    <property type="entry name" value="C-type_lectin-like"/>
</dbReference>
<evidence type="ECO:0000256" key="1">
    <source>
        <dbReference type="ARBA" id="ARBA00022734"/>
    </source>
</evidence>
<dbReference type="AlphaFoldDB" id="A0A914E4T4"/>
<dbReference type="InterPro" id="IPR052309">
    <property type="entry name" value="C-type_Lectin_Domain_Fam1"/>
</dbReference>
<dbReference type="Pfam" id="PF00059">
    <property type="entry name" value="Lectin_C"/>
    <property type="match status" value="1"/>
</dbReference>
<dbReference type="PANTHER" id="PTHR46490:SF6">
    <property type="entry name" value="ASIALOGLYCOPROTEIN RECEPTOR 1-LIKE-RELATED"/>
    <property type="match status" value="1"/>
</dbReference>
<keyword evidence="3" id="KW-0325">Glycoprotein</keyword>
<evidence type="ECO:0000259" key="4">
    <source>
        <dbReference type="PROSITE" id="PS50041"/>
    </source>
</evidence>
<dbReference type="InterPro" id="IPR016186">
    <property type="entry name" value="C-type_lectin-like/link_sf"/>
</dbReference>
<dbReference type="PANTHER" id="PTHR46490">
    <property type="entry name" value="C-TYPE LECTIN DOMAIN FAMILY 12 MEMBER A-RELATED"/>
    <property type="match status" value="1"/>
</dbReference>
<dbReference type="Proteomes" id="UP000887540">
    <property type="component" value="Unplaced"/>
</dbReference>
<name>A0A914E4T4_9BILA</name>
<sequence>MFSLLKIDLMKNLFFFVFCTILIGTLYAGCPGNFAKFDNNCYHYVKIQAEHAEAQELCELVNATLASIHSKEAQKFIGTLFKGGPGDEWAWIGLTENLVFKWEDGSNPNWLLSQSSFQEKVTRCVQMWSSKNWKLQQKIDYIVSDCKAKSGGAICQTEFS</sequence>
<accession>A0A914E4T4</accession>
<dbReference type="GO" id="GO:0030246">
    <property type="term" value="F:carbohydrate binding"/>
    <property type="evidence" value="ECO:0007669"/>
    <property type="project" value="UniProtKB-KW"/>
</dbReference>
<keyword evidence="1" id="KW-0430">Lectin</keyword>
<reference evidence="6" key="1">
    <citation type="submission" date="2022-11" db="UniProtKB">
        <authorList>
            <consortium name="WormBaseParasite"/>
        </authorList>
    </citation>
    <scope>IDENTIFICATION</scope>
</reference>
<keyword evidence="5" id="KW-1185">Reference proteome</keyword>
<dbReference type="WBParaSite" id="ACRNAN_scaffold56.g13399.t1">
    <property type="protein sequence ID" value="ACRNAN_scaffold56.g13399.t1"/>
    <property type="gene ID" value="ACRNAN_scaffold56.g13399"/>
</dbReference>
<evidence type="ECO:0000256" key="3">
    <source>
        <dbReference type="ARBA" id="ARBA00023180"/>
    </source>
</evidence>
<keyword evidence="2" id="KW-1015">Disulfide bond</keyword>
<dbReference type="Gene3D" id="3.10.100.10">
    <property type="entry name" value="Mannose-Binding Protein A, subunit A"/>
    <property type="match status" value="1"/>
</dbReference>
<proteinExistence type="predicted"/>
<dbReference type="SMART" id="SM00034">
    <property type="entry name" value="CLECT"/>
    <property type="match status" value="1"/>
</dbReference>
<feature type="domain" description="C-type lectin" evidence="4">
    <location>
        <begin position="37"/>
        <end position="147"/>
    </location>
</feature>
<protein>
    <submittedName>
        <fullName evidence="6">C-type lectin domain-containing protein</fullName>
    </submittedName>
</protein>
<evidence type="ECO:0000313" key="5">
    <source>
        <dbReference type="Proteomes" id="UP000887540"/>
    </source>
</evidence>
<dbReference type="CDD" id="cd00037">
    <property type="entry name" value="CLECT"/>
    <property type="match status" value="1"/>
</dbReference>
<dbReference type="SUPFAM" id="SSF56436">
    <property type="entry name" value="C-type lectin-like"/>
    <property type="match status" value="1"/>
</dbReference>
<dbReference type="InterPro" id="IPR016187">
    <property type="entry name" value="CTDL_fold"/>
</dbReference>
<dbReference type="PROSITE" id="PS50041">
    <property type="entry name" value="C_TYPE_LECTIN_2"/>
    <property type="match status" value="1"/>
</dbReference>